<keyword evidence="3" id="KW-1003">Cell membrane</keyword>
<gene>
    <name evidence="10" type="ORF">JI742_00175</name>
</gene>
<reference evidence="10 11" key="1">
    <citation type="submission" date="2021-01" db="EMBL/GenBank/DDBJ databases">
        <title>Piscinibacter sp. Jin2 Genome sequencing and assembly.</title>
        <authorList>
            <person name="Kim I."/>
        </authorList>
    </citation>
    <scope>NUCLEOTIDE SEQUENCE [LARGE SCALE GENOMIC DNA]</scope>
    <source>
        <strain evidence="10 11">Jin2</strain>
    </source>
</reference>
<evidence type="ECO:0000313" key="10">
    <source>
        <dbReference type="EMBL" id="MBL0718294.1"/>
    </source>
</evidence>
<proteinExistence type="inferred from homology"/>
<evidence type="ECO:0000256" key="1">
    <source>
        <dbReference type="ARBA" id="ARBA00004429"/>
    </source>
</evidence>
<protein>
    <submittedName>
        <fullName evidence="10">YeeE/YedE family protein</fullName>
    </submittedName>
</protein>
<dbReference type="AlphaFoldDB" id="A0A9X1BQ12"/>
<dbReference type="PANTHER" id="PTHR30574">
    <property type="entry name" value="INNER MEMBRANE PROTEIN YEDE"/>
    <property type="match status" value="1"/>
</dbReference>
<evidence type="ECO:0000256" key="7">
    <source>
        <dbReference type="ARBA" id="ARBA00023136"/>
    </source>
</evidence>
<feature type="transmembrane region" description="Helical" evidence="9">
    <location>
        <begin position="131"/>
        <end position="151"/>
    </location>
</feature>
<accession>A0A9X1BQ12</accession>
<dbReference type="InterPro" id="IPR007272">
    <property type="entry name" value="Sulf_transp_TsuA/YedE"/>
</dbReference>
<sequence>MTLDWQAFTPWTALAGGLLIGLSAVLLVLGAGRIAGIAGIVGGALQALLSPGAGLASTIKAQAMRLVFIAGLLVSPWLWQLVAPLPAAEQVSGSLGLIVAGLLVGVGVRMGNGCTSGHGVCGLSRGSFRSLVNVVSFMGAGFVTVFVLRHVL</sequence>
<dbReference type="RefSeq" id="WP_201822808.1">
    <property type="nucleotide sequence ID" value="NZ_JAERRA010000001.1"/>
</dbReference>
<keyword evidence="7 9" id="KW-0472">Membrane</keyword>
<name>A0A9X1BQ12_9BURK</name>
<evidence type="ECO:0000256" key="5">
    <source>
        <dbReference type="ARBA" id="ARBA00022692"/>
    </source>
</evidence>
<keyword evidence="5 9" id="KW-0812">Transmembrane</keyword>
<evidence type="ECO:0000256" key="9">
    <source>
        <dbReference type="SAM" id="Phobius"/>
    </source>
</evidence>
<dbReference type="Proteomes" id="UP000643207">
    <property type="component" value="Unassembled WGS sequence"/>
</dbReference>
<keyword evidence="4" id="KW-0997">Cell inner membrane</keyword>
<feature type="transmembrane region" description="Helical" evidence="9">
    <location>
        <begin position="34"/>
        <end position="56"/>
    </location>
</feature>
<keyword evidence="2" id="KW-0813">Transport</keyword>
<evidence type="ECO:0000313" key="11">
    <source>
        <dbReference type="Proteomes" id="UP000643207"/>
    </source>
</evidence>
<keyword evidence="6 9" id="KW-1133">Transmembrane helix</keyword>
<dbReference type="PANTHER" id="PTHR30574:SF1">
    <property type="entry name" value="SULPHUR TRANSPORT DOMAIN-CONTAINING PROTEIN"/>
    <property type="match status" value="1"/>
</dbReference>
<comment type="caution">
    <text evidence="10">The sequence shown here is derived from an EMBL/GenBank/DDBJ whole genome shotgun (WGS) entry which is preliminary data.</text>
</comment>
<evidence type="ECO:0000256" key="2">
    <source>
        <dbReference type="ARBA" id="ARBA00022448"/>
    </source>
</evidence>
<feature type="transmembrane region" description="Helical" evidence="9">
    <location>
        <begin position="91"/>
        <end position="110"/>
    </location>
</feature>
<feature type="transmembrane region" description="Helical" evidence="9">
    <location>
        <begin position="63"/>
        <end position="79"/>
    </location>
</feature>
<comment type="subcellular location">
    <subcellularLocation>
        <location evidence="1">Cell inner membrane</location>
        <topology evidence="1">Multi-pass membrane protein</topology>
    </subcellularLocation>
</comment>
<dbReference type="GO" id="GO:0005886">
    <property type="term" value="C:plasma membrane"/>
    <property type="evidence" value="ECO:0007669"/>
    <property type="project" value="UniProtKB-SubCell"/>
</dbReference>
<evidence type="ECO:0000256" key="3">
    <source>
        <dbReference type="ARBA" id="ARBA00022475"/>
    </source>
</evidence>
<comment type="similarity">
    <text evidence="8">Belongs to the TsuA/YedE (TC 9.B.102) family.</text>
</comment>
<evidence type="ECO:0000256" key="4">
    <source>
        <dbReference type="ARBA" id="ARBA00022519"/>
    </source>
</evidence>
<evidence type="ECO:0000256" key="8">
    <source>
        <dbReference type="ARBA" id="ARBA00035655"/>
    </source>
</evidence>
<evidence type="ECO:0000256" key="6">
    <source>
        <dbReference type="ARBA" id="ARBA00022989"/>
    </source>
</evidence>
<organism evidence="10 11">
    <name type="scientific">Aquariibacter lacus</name>
    <dbReference type="NCBI Taxonomy" id="2801332"/>
    <lineage>
        <taxon>Bacteria</taxon>
        <taxon>Pseudomonadati</taxon>
        <taxon>Pseudomonadota</taxon>
        <taxon>Betaproteobacteria</taxon>
        <taxon>Burkholderiales</taxon>
        <taxon>Sphaerotilaceae</taxon>
        <taxon>Aquariibacter</taxon>
    </lineage>
</organism>
<keyword evidence="11" id="KW-1185">Reference proteome</keyword>
<feature type="transmembrane region" description="Helical" evidence="9">
    <location>
        <begin position="7"/>
        <end position="28"/>
    </location>
</feature>
<dbReference type="EMBL" id="JAERRA010000001">
    <property type="protein sequence ID" value="MBL0718294.1"/>
    <property type="molecule type" value="Genomic_DNA"/>
</dbReference>